<evidence type="ECO:0000256" key="1">
    <source>
        <dbReference type="SAM" id="SignalP"/>
    </source>
</evidence>
<reference evidence="2" key="1">
    <citation type="submission" date="2023-02" db="EMBL/GenBank/DDBJ databases">
        <title>Genome sequence of Hyphococcus flavus.</title>
        <authorList>
            <person name="Rong J.-C."/>
            <person name="Zhao Q."/>
            <person name="Yi M."/>
            <person name="Wu J.-Y."/>
        </authorList>
    </citation>
    <scope>NUCLEOTIDE SEQUENCE</scope>
    <source>
        <strain evidence="2">MCCC 1K03223</strain>
    </source>
</reference>
<dbReference type="AlphaFoldDB" id="A0AAE9ZBD5"/>
<dbReference type="KEGG" id="hfl:PUV54_16100"/>
<name>A0AAE9ZBD5_9PROT</name>
<keyword evidence="3" id="KW-1185">Reference proteome</keyword>
<proteinExistence type="predicted"/>
<organism evidence="2 3">
    <name type="scientific">Hyphococcus flavus</name>
    <dbReference type="NCBI Taxonomy" id="1866326"/>
    <lineage>
        <taxon>Bacteria</taxon>
        <taxon>Pseudomonadati</taxon>
        <taxon>Pseudomonadota</taxon>
        <taxon>Alphaproteobacteria</taxon>
        <taxon>Parvularculales</taxon>
        <taxon>Parvularculaceae</taxon>
        <taxon>Hyphococcus</taxon>
    </lineage>
</organism>
<feature type="signal peptide" evidence="1">
    <location>
        <begin position="1"/>
        <end position="20"/>
    </location>
</feature>
<feature type="chain" id="PRO_5042000713" description="Auto-transporter adhesin head GIN domain-containing protein" evidence="1">
    <location>
        <begin position="21"/>
        <end position="318"/>
    </location>
</feature>
<evidence type="ECO:0000313" key="2">
    <source>
        <dbReference type="EMBL" id="WDI31474.1"/>
    </source>
</evidence>
<dbReference type="Proteomes" id="UP001214043">
    <property type="component" value="Chromosome"/>
</dbReference>
<dbReference type="RefSeq" id="WP_274493362.1">
    <property type="nucleotide sequence ID" value="NZ_CP118166.1"/>
</dbReference>
<accession>A0AAE9ZBD5</accession>
<evidence type="ECO:0008006" key="4">
    <source>
        <dbReference type="Google" id="ProtNLM"/>
    </source>
</evidence>
<dbReference type="Gene3D" id="2.160.20.120">
    <property type="match status" value="1"/>
</dbReference>
<keyword evidence="1" id="KW-0732">Signal</keyword>
<evidence type="ECO:0000313" key="3">
    <source>
        <dbReference type="Proteomes" id="UP001214043"/>
    </source>
</evidence>
<gene>
    <name evidence="2" type="ORF">PUV54_16100</name>
</gene>
<protein>
    <recommendedName>
        <fullName evidence="4">Auto-transporter adhesin head GIN domain-containing protein</fullName>
    </recommendedName>
</protein>
<dbReference type="EMBL" id="CP118166">
    <property type="protein sequence ID" value="WDI31474.1"/>
    <property type="molecule type" value="Genomic_DNA"/>
</dbReference>
<sequence length="318" mass="33614">MLINPLRAVTALAASAAVLAGMSSAETFTASEISFRDITGTVEIKTTSGDEMDISIQQGTTYRQVRLEEKDGVVTVVMDPWKEEEGLDCCDKRITRTFDARATREMTTGEPLDEALFADYPTIEVSMPFQGDVEFIDARIKLAMERLGGALHLDSCFVYGETSDLEEAVVNIIHGSRLVMGNVSAGLEIDVSGDADLRVGDASMVDVDVAGPGDVILGDIDGMLDISIAGSGLVRAARLDGPMTTRIAGSGAVAVKAGTADKLRAFIDGSGAIFFGGAVTQPELKLYGSSEVRVDEINGRLTHHGSGAVYVKGVKVDD</sequence>